<dbReference type="InterPro" id="IPR025348">
    <property type="entry name" value="DUF4252"/>
</dbReference>
<protein>
    <recommendedName>
        <fullName evidence="3">DUF4252 domain-containing protein</fullName>
    </recommendedName>
</protein>
<evidence type="ECO:0008006" key="3">
    <source>
        <dbReference type="Google" id="ProtNLM"/>
    </source>
</evidence>
<gene>
    <name evidence="1" type="ORF">GCM10011444_22100</name>
</gene>
<evidence type="ECO:0000313" key="1">
    <source>
        <dbReference type="EMBL" id="GGI57901.1"/>
    </source>
</evidence>
<keyword evidence="2" id="KW-1185">Reference proteome</keyword>
<reference evidence="2" key="1">
    <citation type="journal article" date="2019" name="Int. J. Syst. Evol. Microbiol.">
        <title>The Global Catalogue of Microorganisms (GCM) 10K type strain sequencing project: providing services to taxonomists for standard genome sequencing and annotation.</title>
        <authorList>
            <consortium name="The Broad Institute Genomics Platform"/>
            <consortium name="The Broad Institute Genome Sequencing Center for Infectious Disease"/>
            <person name="Wu L."/>
            <person name="Ma J."/>
        </authorList>
    </citation>
    <scope>NUCLEOTIDE SEQUENCE [LARGE SCALE GENOMIC DNA]</scope>
    <source>
        <strain evidence="2">CCM 8681</strain>
    </source>
</reference>
<organism evidence="1 2">
    <name type="scientific">Winogradskyella haliclonae</name>
    <dbReference type="NCBI Taxonomy" id="2048558"/>
    <lineage>
        <taxon>Bacteria</taxon>
        <taxon>Pseudomonadati</taxon>
        <taxon>Bacteroidota</taxon>
        <taxon>Flavobacteriia</taxon>
        <taxon>Flavobacteriales</taxon>
        <taxon>Flavobacteriaceae</taxon>
        <taxon>Winogradskyella</taxon>
    </lineage>
</organism>
<sequence>MKNLILIVAFVLTSAVSFGQGIFDKFEDLDGVTSVVVNQKMFKMLATMGIDLDDPEAQEFVDMAKNITGFKVFTTGDERISADMNSTVKSYLKKSDLEELMRIKDGDQTVFFYVKEGKDENHVKELLMFVNGLKEMTKGQDIEINGKKREIETVVLSLTGDIDLRQISKLTNQMNMPGGDQLKKANKKKN</sequence>
<dbReference type="RefSeq" id="WP_188374822.1">
    <property type="nucleotide sequence ID" value="NZ_BMDQ01000003.1"/>
</dbReference>
<name>A0ABQ2C106_9FLAO</name>
<dbReference type="Proteomes" id="UP000624701">
    <property type="component" value="Unassembled WGS sequence"/>
</dbReference>
<comment type="caution">
    <text evidence="1">The sequence shown here is derived from an EMBL/GenBank/DDBJ whole genome shotgun (WGS) entry which is preliminary data.</text>
</comment>
<dbReference type="EMBL" id="BMDQ01000003">
    <property type="protein sequence ID" value="GGI57901.1"/>
    <property type="molecule type" value="Genomic_DNA"/>
</dbReference>
<accession>A0ABQ2C106</accession>
<evidence type="ECO:0000313" key="2">
    <source>
        <dbReference type="Proteomes" id="UP000624701"/>
    </source>
</evidence>
<proteinExistence type="predicted"/>
<dbReference type="Pfam" id="PF14060">
    <property type="entry name" value="DUF4252"/>
    <property type="match status" value="1"/>
</dbReference>